<protein>
    <submittedName>
        <fullName evidence="7">Carbohydrate kinase</fullName>
    </submittedName>
</protein>
<evidence type="ECO:0000256" key="4">
    <source>
        <dbReference type="RuleBase" id="RU003733"/>
    </source>
</evidence>
<dbReference type="PANTHER" id="PTHR43095">
    <property type="entry name" value="SUGAR KINASE"/>
    <property type="match status" value="1"/>
</dbReference>
<dbReference type="Pfam" id="PF02782">
    <property type="entry name" value="FGGY_C"/>
    <property type="match status" value="1"/>
</dbReference>
<proteinExistence type="inferred from homology"/>
<keyword evidence="2 4" id="KW-0808">Transferase</keyword>
<evidence type="ECO:0000256" key="1">
    <source>
        <dbReference type="ARBA" id="ARBA00009156"/>
    </source>
</evidence>
<keyword evidence="3 4" id="KW-0418">Kinase</keyword>
<dbReference type="Proteomes" id="UP000309676">
    <property type="component" value="Unassembled WGS sequence"/>
</dbReference>
<dbReference type="GO" id="GO:0016773">
    <property type="term" value="F:phosphotransferase activity, alcohol group as acceptor"/>
    <property type="evidence" value="ECO:0007669"/>
    <property type="project" value="InterPro"/>
</dbReference>
<dbReference type="InterPro" id="IPR018485">
    <property type="entry name" value="FGGY_C"/>
</dbReference>
<comment type="caution">
    <text evidence="7">The sequence shown here is derived from an EMBL/GenBank/DDBJ whole genome shotgun (WGS) entry which is preliminary data.</text>
</comment>
<dbReference type="InterPro" id="IPR018483">
    <property type="entry name" value="Carb_kinase_FGGY_CS"/>
</dbReference>
<dbReference type="Gene3D" id="3.30.420.40">
    <property type="match status" value="2"/>
</dbReference>
<dbReference type="GO" id="GO:0005975">
    <property type="term" value="P:carbohydrate metabolic process"/>
    <property type="evidence" value="ECO:0007669"/>
    <property type="project" value="InterPro"/>
</dbReference>
<dbReference type="CDD" id="cd07773">
    <property type="entry name" value="ASKHA_NBD_FGGY_FK"/>
    <property type="match status" value="1"/>
</dbReference>
<comment type="similarity">
    <text evidence="1 4">Belongs to the FGGY kinase family.</text>
</comment>
<dbReference type="SUPFAM" id="SSF53067">
    <property type="entry name" value="Actin-like ATPase domain"/>
    <property type="match status" value="2"/>
</dbReference>
<dbReference type="OrthoDB" id="9805576at2"/>
<evidence type="ECO:0000313" key="8">
    <source>
        <dbReference type="Proteomes" id="UP000309676"/>
    </source>
</evidence>
<dbReference type="AlphaFoldDB" id="A0A5R9G632"/>
<accession>A0A5R9G632</accession>
<dbReference type="InterPro" id="IPR018484">
    <property type="entry name" value="FGGY_N"/>
</dbReference>
<organism evidence="7 8">
    <name type="scientific">Paenibacillus antri</name>
    <dbReference type="NCBI Taxonomy" id="2582848"/>
    <lineage>
        <taxon>Bacteria</taxon>
        <taxon>Bacillati</taxon>
        <taxon>Bacillota</taxon>
        <taxon>Bacilli</taxon>
        <taxon>Bacillales</taxon>
        <taxon>Paenibacillaceae</taxon>
        <taxon>Paenibacillus</taxon>
    </lineage>
</organism>
<dbReference type="Pfam" id="PF00370">
    <property type="entry name" value="FGGY_N"/>
    <property type="match status" value="1"/>
</dbReference>
<dbReference type="PROSITE" id="PS00445">
    <property type="entry name" value="FGGY_KINASES_2"/>
    <property type="match status" value="1"/>
</dbReference>
<keyword evidence="8" id="KW-1185">Reference proteome</keyword>
<dbReference type="InterPro" id="IPR000577">
    <property type="entry name" value="Carb_kinase_FGGY"/>
</dbReference>
<sequence length="506" mass="53176">MVTVGIDIGTTNSKVGVFAEDGRQLAVVSRPTETLRDERLGISYYDPERMWGSLYSALKEALAPLGGVAAASIGIASMAESGLVVERSTGAPRSPFLPWFDTCSEPQSALIKRESDPYERFVRSGLHGSFKLGLAKILWIREHAPDALTGGDPVWLSASSWIAYRLTGRMAFDDSLAARTYAYRIDRRAWDVEWVRHFGLPEGLFPEAVPGGAPIGGVLPELCGGGLTSSTQVAIAGHDHVAAALAVGAIRPGAVYDSMGTAETLVGTLDARELTRADYETGLSFGVHIAAGRYFWMGGQSSSGGSVEWMRDLLGDPALTYEQLLALCDDAAPGPTGILYFPYLAGSGAPLPDSHMRAGFVGLAKSHGRADMLKAVLEGTAYQLEMMKRSAERLTAGAIERLLVVGGGTRNPLWLSVKADITGCELALPGVPEATLLGAALAAGVGAGLYADAEQAVEAARAGLAAGGAATRTIAPDATRAAAYRALYERGYEPLQAPLRAFFAGG</sequence>
<dbReference type="PANTHER" id="PTHR43095:SF5">
    <property type="entry name" value="XYLULOSE KINASE"/>
    <property type="match status" value="1"/>
</dbReference>
<dbReference type="InterPro" id="IPR043129">
    <property type="entry name" value="ATPase_NBD"/>
</dbReference>
<evidence type="ECO:0000313" key="7">
    <source>
        <dbReference type="EMBL" id="TLS48414.1"/>
    </source>
</evidence>
<reference evidence="7 8" key="1">
    <citation type="submission" date="2019-05" db="EMBL/GenBank/DDBJ databases">
        <authorList>
            <person name="Narsing Rao M.P."/>
            <person name="Li W.J."/>
        </authorList>
    </citation>
    <scope>NUCLEOTIDE SEQUENCE [LARGE SCALE GENOMIC DNA]</scope>
    <source>
        <strain evidence="7 8">SYSU_K30003</strain>
    </source>
</reference>
<evidence type="ECO:0000259" key="6">
    <source>
        <dbReference type="Pfam" id="PF02782"/>
    </source>
</evidence>
<name>A0A5R9G632_9BACL</name>
<dbReference type="InterPro" id="IPR050406">
    <property type="entry name" value="FGGY_Carb_Kinase"/>
</dbReference>
<evidence type="ECO:0000256" key="3">
    <source>
        <dbReference type="ARBA" id="ARBA00022777"/>
    </source>
</evidence>
<feature type="domain" description="Carbohydrate kinase FGGY N-terminal" evidence="5">
    <location>
        <begin position="3"/>
        <end position="245"/>
    </location>
</feature>
<dbReference type="EMBL" id="VCIW01000037">
    <property type="protein sequence ID" value="TLS48414.1"/>
    <property type="molecule type" value="Genomic_DNA"/>
</dbReference>
<feature type="domain" description="Carbohydrate kinase FGGY C-terminal" evidence="6">
    <location>
        <begin position="282"/>
        <end position="446"/>
    </location>
</feature>
<evidence type="ECO:0000259" key="5">
    <source>
        <dbReference type="Pfam" id="PF00370"/>
    </source>
</evidence>
<dbReference type="PIRSF" id="PIRSF000538">
    <property type="entry name" value="GlpK"/>
    <property type="match status" value="1"/>
</dbReference>
<dbReference type="GO" id="GO:0016301">
    <property type="term" value="F:kinase activity"/>
    <property type="evidence" value="ECO:0007669"/>
    <property type="project" value="UniProtKB-KW"/>
</dbReference>
<evidence type="ECO:0000256" key="2">
    <source>
        <dbReference type="ARBA" id="ARBA00022679"/>
    </source>
</evidence>
<gene>
    <name evidence="7" type="ORF">FE782_30735</name>
</gene>